<dbReference type="GO" id="GO:0005886">
    <property type="term" value="C:plasma membrane"/>
    <property type="evidence" value="ECO:0000318"/>
    <property type="project" value="GO_Central"/>
</dbReference>
<dbReference type="Proteomes" id="UP000005239">
    <property type="component" value="Unassembled WGS sequence"/>
</dbReference>
<dbReference type="GO" id="GO:0004222">
    <property type="term" value="F:metalloendopeptidase activity"/>
    <property type="evidence" value="ECO:0000318"/>
    <property type="project" value="GO_Central"/>
</dbReference>
<dbReference type="InterPro" id="IPR018497">
    <property type="entry name" value="Peptidase_M13_C"/>
</dbReference>
<reference evidence="1" key="2">
    <citation type="submission" date="2022-06" db="UniProtKB">
        <authorList>
            <consortium name="EnsemblMetazoa"/>
        </authorList>
    </citation>
    <scope>IDENTIFICATION</scope>
    <source>
        <strain evidence="1">PS312</strain>
    </source>
</reference>
<proteinExistence type="predicted"/>
<dbReference type="GO" id="GO:0016485">
    <property type="term" value="P:protein processing"/>
    <property type="evidence" value="ECO:0000318"/>
    <property type="project" value="GO_Central"/>
</dbReference>
<organism evidence="1 2">
    <name type="scientific">Pristionchus pacificus</name>
    <name type="common">Parasitic nematode worm</name>
    <dbReference type="NCBI Taxonomy" id="54126"/>
    <lineage>
        <taxon>Eukaryota</taxon>
        <taxon>Metazoa</taxon>
        <taxon>Ecdysozoa</taxon>
        <taxon>Nematoda</taxon>
        <taxon>Chromadorea</taxon>
        <taxon>Rhabditida</taxon>
        <taxon>Rhabditina</taxon>
        <taxon>Diplogasteromorpha</taxon>
        <taxon>Diplogasteroidea</taxon>
        <taxon>Neodiplogasteridae</taxon>
        <taxon>Pristionchus</taxon>
    </lineage>
</organism>
<sequence>MEKKHKIMHNSRKVKMVPQEILLLFLLFGSVSCDRLKFHLENLVDRNISACDDFYHHACSQHVDPNEFFMHQSTFSLDEAIKRLHPEFDLQHSRNDTINKEDNNYEKLARLRCKEDINCYMHDHDYYIELIHKIKENYNISDLPVNENIEESIKNYIKDTSRIIEDIIDFINSPDGLDGSTIFNLLNITKRSMSFHNDIQTRIRLIEFVKSNNTYTDFHEIKEVAETMKTKMIDMLNSTEWLREDEISNFILLKLKERVSKIEYLHDFDQFENITTLQKFIRDLNKQYFSVKSPSSPILDVVMNFITPSLLLKLAIYLISTVKDFNALSITIISHARSSHWALVVVENIQLLKTGLILNLGGFRIHYCENFTAGTNWSNKSIDGLETTREQAFFYYVSSEFCARSEPRTEEQAKGDLHSAFNIRINAALSQMPEFTRAFSCKKGDAMYAEEKDSCYMVSIWFLLLLLFGSVSSDRLKLHLENLVDRNISACDDFYHHVCSQQVDPKEFFIHQSTFSLNEALERLHPDVIKYSPIEENYTFTDFPKNETLEDSINYYTKDTSRIIEELIDLINSGLDRTPLFRLSMRLHGALRTRIRLIEFVKSNNTFTDFHEIKEVAETMKRKIIDNLNSTQWLHEDEISEFILLKLKDRIDNIEIFHDFDQSENITTLQKMIRDLNKEYFSGKSETGIRRLDTILRLSSAFIKLQKNLTPEPFITYSVLGHELYHSLFANENRNLLNLYGERLQCIINHYNRSCSKFAIGTCNSGKQTITEDGPDIGSWRLNYSLLRELYSEDELNNSIDGFGTTLEQAFFYYASSGLCKKTMPQTEEEAKDEHSAPNIRTNAALSLMPEFTNAFGCRKGDPMYTEEKDSCYVFGPKS</sequence>
<dbReference type="PROSITE" id="PS51257">
    <property type="entry name" value="PROKAR_LIPOPROTEIN"/>
    <property type="match status" value="1"/>
</dbReference>
<dbReference type="AlphaFoldDB" id="A0A2A6BJF9"/>
<accession>A0A2A6BJF9</accession>
<dbReference type="InterPro" id="IPR000718">
    <property type="entry name" value="Peptidase_M13"/>
</dbReference>
<accession>A0A8R1UKD2</accession>
<dbReference type="InterPro" id="IPR024079">
    <property type="entry name" value="MetalloPept_cat_dom_sf"/>
</dbReference>
<dbReference type="SUPFAM" id="SSF55486">
    <property type="entry name" value="Metalloproteases ('zincins'), catalytic domain"/>
    <property type="match status" value="3"/>
</dbReference>
<dbReference type="EnsemblMetazoa" id="PPA31458.1">
    <property type="protein sequence ID" value="PPA31458.1"/>
    <property type="gene ID" value="WBGene00204323"/>
</dbReference>
<name>A0A2A6BJF9_PRIPA</name>
<dbReference type="OrthoDB" id="5799049at2759"/>
<dbReference type="PANTHER" id="PTHR11733">
    <property type="entry name" value="ZINC METALLOPROTEASE FAMILY M13 NEPRILYSIN-RELATED"/>
    <property type="match status" value="1"/>
</dbReference>
<dbReference type="Gene3D" id="3.40.390.10">
    <property type="entry name" value="Collagenase (Catalytic Domain)"/>
    <property type="match status" value="2"/>
</dbReference>
<evidence type="ECO:0000313" key="1">
    <source>
        <dbReference type="EnsemblMetazoa" id="PPA31458.1"/>
    </source>
</evidence>
<dbReference type="PANTHER" id="PTHR11733:SF208">
    <property type="entry name" value="PEPTIDASE M13 C-TERMINAL DOMAIN-CONTAINING PROTEIN"/>
    <property type="match status" value="1"/>
</dbReference>
<gene>
    <name evidence="1" type="primary">WBGene00204323</name>
</gene>
<reference evidence="2" key="1">
    <citation type="journal article" date="2008" name="Nat. Genet.">
        <title>The Pristionchus pacificus genome provides a unique perspective on nematode lifestyle and parasitism.</title>
        <authorList>
            <person name="Dieterich C."/>
            <person name="Clifton S.W."/>
            <person name="Schuster L.N."/>
            <person name="Chinwalla A."/>
            <person name="Delehaunty K."/>
            <person name="Dinkelacker I."/>
            <person name="Fulton L."/>
            <person name="Fulton R."/>
            <person name="Godfrey J."/>
            <person name="Minx P."/>
            <person name="Mitreva M."/>
            <person name="Roeseler W."/>
            <person name="Tian H."/>
            <person name="Witte H."/>
            <person name="Yang S.P."/>
            <person name="Wilson R.K."/>
            <person name="Sommer R.J."/>
        </authorList>
    </citation>
    <scope>NUCLEOTIDE SEQUENCE [LARGE SCALE GENOMIC DNA]</scope>
    <source>
        <strain evidence="2">PS312</strain>
    </source>
</reference>
<keyword evidence="2" id="KW-1185">Reference proteome</keyword>
<evidence type="ECO:0000313" key="2">
    <source>
        <dbReference type="Proteomes" id="UP000005239"/>
    </source>
</evidence>
<dbReference type="Pfam" id="PF01431">
    <property type="entry name" value="Peptidase_M13"/>
    <property type="match status" value="2"/>
</dbReference>
<dbReference type="PROSITE" id="PS51885">
    <property type="entry name" value="NEPRILYSIN"/>
    <property type="match status" value="1"/>
</dbReference>
<protein>
    <submittedName>
        <fullName evidence="1">Peptidase</fullName>
    </submittedName>
</protein>